<dbReference type="InterPro" id="IPR014721">
    <property type="entry name" value="Ribsml_uS5_D2-typ_fold_subgr"/>
</dbReference>
<dbReference type="PANTHER" id="PTHR45866">
    <property type="entry name" value="DNA GYRASE/TOPOISOMERASE SUBUNIT B"/>
    <property type="match status" value="1"/>
</dbReference>
<keyword evidence="7" id="KW-0460">Magnesium</keyword>
<sequence>MSEEQISVATHGYTEDSIRSLDWREHIRLRPGMYIGKLGDGSAYDDGIYVLVKEVIDNSIDEHVMGHGRTIEIKISDHRVQVRDYGRGIPLGKVVDVVSKINTGGKYDSKVFQKSVGLNGVGTKAVNALSNYFLVQSVRDGLMKSAEFAQGILTSDAKPVKTSQRNGTLMTFQPDDTIFRNYRFIPEYLENQIWNYVYLNAGLTINFNGQKYYSENGLADLLARKADPESLRYPVIHLKGEDIEMAITHGNDYGEEYYSFVNGQYTTQGGTHLAAFREAVVKTVREFYKKEYDATDVRGSIIAAISVRVQEPVFESQTKTKLGSMNMGPDGPTVRGFILDFVKESLDNFLHKNPATAEALRKRIEQSERERKDMAGVKKLANQRAKKANLHNRKLRDCRFHLGEGKQEAEALTTLFITEGDSASGSITKSRNVETEAVFSLRGKPLNCFGLKKKIVYENEELNLLQHALNIEEGIEGLRYNRVVIATDADVDGMHIRLLLLTFFLQFFPDLVRNGHVFILETPLFRVRNKKTTIYCYNEQEKQAAMRQLGRNPEVTRFKGLGEISPDEFGKFIGDNIKLEPVILQSDRSIQQVLTYYMGKNTPARQEFIIENLRQEKDLVTSDVLPVAEVPEEDLA</sequence>
<evidence type="ECO:0000256" key="1">
    <source>
        <dbReference type="ARBA" id="ARBA00000185"/>
    </source>
</evidence>
<dbReference type="InterPro" id="IPR013759">
    <property type="entry name" value="Topo_IIA_B_C"/>
</dbReference>
<dbReference type="GO" id="GO:0005524">
    <property type="term" value="F:ATP binding"/>
    <property type="evidence" value="ECO:0007669"/>
    <property type="project" value="UniProtKB-KW"/>
</dbReference>
<evidence type="ECO:0000256" key="2">
    <source>
        <dbReference type="ARBA" id="ARBA00001946"/>
    </source>
</evidence>
<dbReference type="PROSITE" id="PS50880">
    <property type="entry name" value="TOPRIM"/>
    <property type="match status" value="1"/>
</dbReference>
<evidence type="ECO:0000256" key="5">
    <source>
        <dbReference type="ARBA" id="ARBA00022741"/>
    </source>
</evidence>
<dbReference type="SUPFAM" id="SSF56719">
    <property type="entry name" value="Type II DNA topoisomerase"/>
    <property type="match status" value="1"/>
</dbReference>
<keyword evidence="10 13" id="KW-0413">Isomerase</keyword>
<dbReference type="SUPFAM" id="SSF54211">
    <property type="entry name" value="Ribosomal protein S5 domain 2-like"/>
    <property type="match status" value="1"/>
</dbReference>
<keyword evidence="5" id="KW-0547">Nucleotide-binding</keyword>
<dbReference type="SMART" id="SM00433">
    <property type="entry name" value="TOP2c"/>
    <property type="match status" value="1"/>
</dbReference>
<dbReference type="PRINTS" id="PR00418">
    <property type="entry name" value="TPI2FAMILY"/>
</dbReference>
<dbReference type="RefSeq" id="WP_185889997.1">
    <property type="nucleotide sequence ID" value="NZ_CP060202.1"/>
</dbReference>
<dbReference type="Pfam" id="PF01751">
    <property type="entry name" value="Toprim"/>
    <property type="match status" value="1"/>
</dbReference>
<dbReference type="InterPro" id="IPR003594">
    <property type="entry name" value="HATPase_dom"/>
</dbReference>
<comment type="cofactor">
    <cofactor evidence="2">
        <name>Mg(2+)</name>
        <dbReference type="ChEBI" id="CHEBI:18420"/>
    </cofactor>
</comment>
<protein>
    <recommendedName>
        <fullName evidence="3">DNA topoisomerase (ATP-hydrolyzing)</fullName>
        <ecNumber evidence="3">5.6.2.2</ecNumber>
    </recommendedName>
</protein>
<dbReference type="Pfam" id="PF02518">
    <property type="entry name" value="HATPase_c"/>
    <property type="match status" value="1"/>
</dbReference>
<dbReference type="InterPro" id="IPR013760">
    <property type="entry name" value="Topo_IIA-like_dom_sf"/>
</dbReference>
<dbReference type="Pfam" id="PF00204">
    <property type="entry name" value="DNA_gyraseB"/>
    <property type="match status" value="1"/>
</dbReference>
<evidence type="ECO:0000256" key="11">
    <source>
        <dbReference type="ARBA" id="ARBA00063644"/>
    </source>
</evidence>
<dbReference type="EMBL" id="CP060202">
    <property type="protein sequence ID" value="QNH64125.1"/>
    <property type="molecule type" value="Genomic_DNA"/>
</dbReference>
<reference evidence="13 14" key="1">
    <citation type="submission" date="2020-08" db="EMBL/GenBank/DDBJ databases">
        <title>Hymenobacter sp. S2-20-2 genome sequencing.</title>
        <authorList>
            <person name="Jin L."/>
        </authorList>
    </citation>
    <scope>NUCLEOTIDE SEQUENCE [LARGE SCALE GENOMIC DNA]</scope>
    <source>
        <strain evidence="13 14">S2-20-2</strain>
    </source>
</reference>
<evidence type="ECO:0000313" key="14">
    <source>
        <dbReference type="Proteomes" id="UP000515489"/>
    </source>
</evidence>
<dbReference type="Gene3D" id="3.30.565.10">
    <property type="entry name" value="Histidine kinase-like ATPase, C-terminal domain"/>
    <property type="match status" value="1"/>
</dbReference>
<name>A0A7G7WCN2_9BACT</name>
<keyword evidence="14" id="KW-1185">Reference proteome</keyword>
<dbReference type="InterPro" id="IPR006171">
    <property type="entry name" value="TOPRIM_dom"/>
</dbReference>
<evidence type="ECO:0000256" key="8">
    <source>
        <dbReference type="ARBA" id="ARBA00023029"/>
    </source>
</evidence>
<dbReference type="InterPro" id="IPR020568">
    <property type="entry name" value="Ribosomal_Su5_D2-typ_SF"/>
</dbReference>
<dbReference type="GO" id="GO:0006265">
    <property type="term" value="P:DNA topological change"/>
    <property type="evidence" value="ECO:0007669"/>
    <property type="project" value="InterPro"/>
</dbReference>
<feature type="domain" description="Toprim" evidence="12">
    <location>
        <begin position="413"/>
        <end position="523"/>
    </location>
</feature>
<dbReference type="GO" id="GO:0003677">
    <property type="term" value="F:DNA binding"/>
    <property type="evidence" value="ECO:0007669"/>
    <property type="project" value="UniProtKB-KW"/>
</dbReference>
<organism evidence="13 14">
    <name type="scientific">Hymenobacter sediminicola</name>
    <dbReference type="NCBI Taxonomy" id="2761579"/>
    <lineage>
        <taxon>Bacteria</taxon>
        <taxon>Pseudomonadati</taxon>
        <taxon>Bacteroidota</taxon>
        <taxon>Cytophagia</taxon>
        <taxon>Cytophagales</taxon>
        <taxon>Hymenobacteraceae</taxon>
        <taxon>Hymenobacter</taxon>
    </lineage>
</organism>
<dbReference type="GO" id="GO:0003918">
    <property type="term" value="F:DNA topoisomerase type II (double strand cut, ATP-hydrolyzing) activity"/>
    <property type="evidence" value="ECO:0007669"/>
    <property type="project" value="UniProtKB-EC"/>
</dbReference>
<dbReference type="PANTHER" id="PTHR45866:SF2">
    <property type="entry name" value="DNA TOPOISOMERASE (ATP-HYDROLYZING)"/>
    <property type="match status" value="1"/>
</dbReference>
<dbReference type="InterPro" id="IPR013506">
    <property type="entry name" value="Topo_IIA_bsu_dom2"/>
</dbReference>
<gene>
    <name evidence="13" type="ORF">H4317_09725</name>
</gene>
<proteinExistence type="predicted"/>
<comment type="subunit">
    <text evidence="11">Heterotetramer composed of ParC and ParE.</text>
</comment>
<evidence type="ECO:0000256" key="4">
    <source>
        <dbReference type="ARBA" id="ARBA00022723"/>
    </source>
</evidence>
<dbReference type="Gene3D" id="3.30.230.10">
    <property type="match status" value="1"/>
</dbReference>
<dbReference type="InterPro" id="IPR018522">
    <property type="entry name" value="TopoIIA_CS"/>
</dbReference>
<keyword evidence="4" id="KW-0479">Metal-binding</keyword>
<dbReference type="EC" id="5.6.2.2" evidence="3"/>
<evidence type="ECO:0000313" key="13">
    <source>
        <dbReference type="EMBL" id="QNH64125.1"/>
    </source>
</evidence>
<dbReference type="KEGG" id="hsk:H4317_09725"/>
<dbReference type="PROSITE" id="PS00177">
    <property type="entry name" value="TOPOISOMERASE_II"/>
    <property type="match status" value="1"/>
</dbReference>
<dbReference type="InterPro" id="IPR001241">
    <property type="entry name" value="Topo_IIA"/>
</dbReference>
<evidence type="ECO:0000256" key="6">
    <source>
        <dbReference type="ARBA" id="ARBA00022840"/>
    </source>
</evidence>
<evidence type="ECO:0000256" key="3">
    <source>
        <dbReference type="ARBA" id="ARBA00012895"/>
    </source>
</evidence>
<keyword evidence="6" id="KW-0067">ATP-binding</keyword>
<evidence type="ECO:0000256" key="9">
    <source>
        <dbReference type="ARBA" id="ARBA00023125"/>
    </source>
</evidence>
<keyword evidence="8" id="KW-0799">Topoisomerase</keyword>
<dbReference type="SMART" id="SM00387">
    <property type="entry name" value="HATPase_c"/>
    <property type="match status" value="1"/>
</dbReference>
<keyword evidence="9" id="KW-0238">DNA-binding</keyword>
<evidence type="ECO:0000256" key="10">
    <source>
        <dbReference type="ARBA" id="ARBA00023235"/>
    </source>
</evidence>
<dbReference type="GO" id="GO:0046872">
    <property type="term" value="F:metal ion binding"/>
    <property type="evidence" value="ECO:0007669"/>
    <property type="project" value="UniProtKB-KW"/>
</dbReference>
<dbReference type="InterPro" id="IPR036890">
    <property type="entry name" value="HATPase_C_sf"/>
</dbReference>
<accession>A0A7G7WCN2</accession>
<comment type="catalytic activity">
    <reaction evidence="1">
        <text>ATP-dependent breakage, passage and rejoining of double-stranded DNA.</text>
        <dbReference type="EC" id="5.6.2.2"/>
    </reaction>
</comment>
<evidence type="ECO:0000259" key="12">
    <source>
        <dbReference type="PROSITE" id="PS50880"/>
    </source>
</evidence>
<dbReference type="FunFam" id="3.40.50.670:FF:000006">
    <property type="entry name" value="DNA topoisomerase (ATP-hydrolyzing)"/>
    <property type="match status" value="1"/>
</dbReference>
<dbReference type="SUPFAM" id="SSF55874">
    <property type="entry name" value="ATPase domain of HSP90 chaperone/DNA topoisomerase II/histidine kinase"/>
    <property type="match status" value="1"/>
</dbReference>
<dbReference type="Gene3D" id="3.40.50.670">
    <property type="match status" value="1"/>
</dbReference>
<dbReference type="FunFam" id="3.30.565.10:FF:000063">
    <property type="entry name" value="DNA topoisomerase (ATP-hydrolyzing)"/>
    <property type="match status" value="1"/>
</dbReference>
<dbReference type="AlphaFoldDB" id="A0A7G7WCN2"/>
<dbReference type="Proteomes" id="UP000515489">
    <property type="component" value="Chromosome"/>
</dbReference>
<evidence type="ECO:0000256" key="7">
    <source>
        <dbReference type="ARBA" id="ARBA00022842"/>
    </source>
</evidence>